<accession>A0ABR2UG80</accession>
<dbReference type="EMBL" id="JARVKF010000437">
    <property type="protein sequence ID" value="KAK9413620.1"/>
    <property type="molecule type" value="Genomic_DNA"/>
</dbReference>
<dbReference type="InterPro" id="IPR052895">
    <property type="entry name" value="HetReg/Transcr_Mod"/>
</dbReference>
<keyword evidence="4" id="KW-1185">Reference proteome</keyword>
<evidence type="ECO:0000313" key="3">
    <source>
        <dbReference type="EMBL" id="KAK9413620.1"/>
    </source>
</evidence>
<reference evidence="3 4" key="1">
    <citation type="journal article" date="2024" name="J. Plant Pathol.">
        <title>Sequence and assembly of the genome of Seiridium unicorne, isolate CBS 538.82, causal agent of cypress canker disease.</title>
        <authorList>
            <person name="Scali E."/>
            <person name="Rocca G.D."/>
            <person name="Danti R."/>
            <person name="Garbelotto M."/>
            <person name="Barberini S."/>
            <person name="Baroncelli R."/>
            <person name="Emiliani G."/>
        </authorList>
    </citation>
    <scope>NUCLEOTIDE SEQUENCE [LARGE SCALE GENOMIC DNA]</scope>
    <source>
        <strain evidence="3 4">BM-138-508</strain>
    </source>
</reference>
<feature type="domain" description="Heterokaryon incompatibility" evidence="2">
    <location>
        <begin position="83"/>
        <end position="216"/>
    </location>
</feature>
<gene>
    <name evidence="3" type="ORF">SUNI508_11829</name>
</gene>
<sequence length="926" mass="103360">MENDKKAFLGPGEFARPQQARNRSPALDDNSPTLYSKRLDSHDYQIRLIELYQPDTRSPDTPFKCRLIRFNLGASPRYFLNDFAALSYCWGDPAREQPLYVDRHRIMITRNLYAALHQLWRLGVRKIWVDAICINQLDKDEKSAQVAMMDRIYSRANAVYAWLGSGDADSDLAMTVLGSERLSAELDLPEDHETAHDAVVRLFSRPYFSRTWIIQEISLPQQVFFLCGQKKVPVGTLLNKLDNLGDTAPAQYARHLFRPIRGYRALEGEKALGKQSGDMVEWLIRTRKSQAGDLRDKLYALVGLATDGRKIIVAPNYEHSLLQACCDATAQAIIIGHRTDVLLLVNRTDERDGWPSWVPNWSKIRTEPPPWVEECLSAERRRLLTPHRIDRRILMVNGTSIDQIMVVMKSTLPRGNSGRDKPLERSRDVVAGLRKCFRLHDDPCDSMHIVEAMLSAYQKREEVISLLTRWIRIHAAQIIGTRSILEHLHRYHGAQSDVSRNSDTLDRVTSKINETLALMSQWKMVIAFGEKHKFQLVYRDTRPGDRLFKLDNCRLNVILRPKPDNKYNLIGEVYPLNGRIEEPDGIHPIGPFRTCSPIVATADTPFLVKAINYTRYHDDLGGGRFDPDERWDSVAVWLAGQSNRVCDDDETGCIVSGPVCKLIDCVPLSQDESRATNNGGSLISDFIVSVPAGAGPDGAFYDLASSLFDRHDGSKDFTTSVWRTIPYASNASSLQYDNNWNGFNMTGMQKQEGTNDDGFYPFELTDSHMWPSFQLHDVPCGAYACARRCVHEAWSGSSLDVQDAQDCIDRCEGVDNIVNYCPDVGGEALVVTPGDIGLDTEAALDAYVPDGCARWEDAAFPKAHASYSASTASVSSAASDARTSSTSATASPATASSGAMSNMKEAAKAGMVLGVVPIVVKVIFAV</sequence>
<feature type="region of interest" description="Disordered" evidence="1">
    <location>
        <begin position="1"/>
        <end position="33"/>
    </location>
</feature>
<dbReference type="PANTHER" id="PTHR24148:SF64">
    <property type="entry name" value="HETEROKARYON INCOMPATIBILITY DOMAIN-CONTAINING PROTEIN"/>
    <property type="match status" value="1"/>
</dbReference>
<dbReference type="InterPro" id="IPR010730">
    <property type="entry name" value="HET"/>
</dbReference>
<evidence type="ECO:0000256" key="1">
    <source>
        <dbReference type="SAM" id="MobiDB-lite"/>
    </source>
</evidence>
<organism evidence="3 4">
    <name type="scientific">Seiridium unicorne</name>
    <dbReference type="NCBI Taxonomy" id="138068"/>
    <lineage>
        <taxon>Eukaryota</taxon>
        <taxon>Fungi</taxon>
        <taxon>Dikarya</taxon>
        <taxon>Ascomycota</taxon>
        <taxon>Pezizomycotina</taxon>
        <taxon>Sordariomycetes</taxon>
        <taxon>Xylariomycetidae</taxon>
        <taxon>Amphisphaeriales</taxon>
        <taxon>Sporocadaceae</taxon>
        <taxon>Seiridium</taxon>
    </lineage>
</organism>
<proteinExistence type="predicted"/>
<dbReference type="PANTHER" id="PTHR24148">
    <property type="entry name" value="ANKYRIN REPEAT DOMAIN-CONTAINING PROTEIN 39 HOMOLOG-RELATED"/>
    <property type="match status" value="1"/>
</dbReference>
<protein>
    <recommendedName>
        <fullName evidence="2">Heterokaryon incompatibility domain-containing protein</fullName>
    </recommendedName>
</protein>
<name>A0ABR2UG80_9PEZI</name>
<dbReference type="Proteomes" id="UP001408356">
    <property type="component" value="Unassembled WGS sequence"/>
</dbReference>
<evidence type="ECO:0000259" key="2">
    <source>
        <dbReference type="Pfam" id="PF06985"/>
    </source>
</evidence>
<dbReference type="Pfam" id="PF06985">
    <property type="entry name" value="HET"/>
    <property type="match status" value="1"/>
</dbReference>
<comment type="caution">
    <text evidence="3">The sequence shown here is derived from an EMBL/GenBank/DDBJ whole genome shotgun (WGS) entry which is preliminary data.</text>
</comment>
<evidence type="ECO:0000313" key="4">
    <source>
        <dbReference type="Proteomes" id="UP001408356"/>
    </source>
</evidence>